<proteinExistence type="predicted"/>
<reference evidence="1" key="2">
    <citation type="journal article" date="2015" name="Fish Shellfish Immunol.">
        <title>Early steps in the European eel (Anguilla anguilla)-Vibrio vulnificus interaction in the gills: Role of the RtxA13 toxin.</title>
        <authorList>
            <person name="Callol A."/>
            <person name="Pajuelo D."/>
            <person name="Ebbesson L."/>
            <person name="Teles M."/>
            <person name="MacKenzie S."/>
            <person name="Amaro C."/>
        </authorList>
    </citation>
    <scope>NUCLEOTIDE SEQUENCE</scope>
</reference>
<organism evidence="1">
    <name type="scientific">Anguilla anguilla</name>
    <name type="common">European freshwater eel</name>
    <name type="synonym">Muraena anguilla</name>
    <dbReference type="NCBI Taxonomy" id="7936"/>
    <lineage>
        <taxon>Eukaryota</taxon>
        <taxon>Metazoa</taxon>
        <taxon>Chordata</taxon>
        <taxon>Craniata</taxon>
        <taxon>Vertebrata</taxon>
        <taxon>Euteleostomi</taxon>
        <taxon>Actinopterygii</taxon>
        <taxon>Neopterygii</taxon>
        <taxon>Teleostei</taxon>
        <taxon>Anguilliformes</taxon>
        <taxon>Anguillidae</taxon>
        <taxon>Anguilla</taxon>
    </lineage>
</organism>
<sequence>MQKAGILNLIKMAA</sequence>
<name>A0A0E9PD23_ANGAN</name>
<dbReference type="EMBL" id="GBXM01106627">
    <property type="protein sequence ID" value="JAH01950.1"/>
    <property type="molecule type" value="Transcribed_RNA"/>
</dbReference>
<reference evidence="1" key="1">
    <citation type="submission" date="2014-11" db="EMBL/GenBank/DDBJ databases">
        <authorList>
            <person name="Amaro Gonzalez C."/>
        </authorList>
    </citation>
    <scope>NUCLEOTIDE SEQUENCE</scope>
</reference>
<protein>
    <submittedName>
        <fullName evidence="1">Uncharacterized protein</fullName>
    </submittedName>
</protein>
<accession>A0A0E9PD23</accession>
<evidence type="ECO:0000313" key="1">
    <source>
        <dbReference type="EMBL" id="JAH01950.1"/>
    </source>
</evidence>